<evidence type="ECO:0000256" key="1">
    <source>
        <dbReference type="ARBA" id="ARBA00022475"/>
    </source>
</evidence>
<keyword evidence="1 9" id="KW-1003">Cell membrane</keyword>
<keyword evidence="7 9" id="KW-0675">Receptor</keyword>
<dbReference type="Gene3D" id="3.40.50.300">
    <property type="entry name" value="P-loop containing nucleotide triphosphate hydrolases"/>
    <property type="match status" value="1"/>
</dbReference>
<keyword evidence="3 9" id="KW-0547">Nucleotide-binding</keyword>
<dbReference type="GO" id="GO:0005886">
    <property type="term" value="C:plasma membrane"/>
    <property type="evidence" value="ECO:0007669"/>
    <property type="project" value="UniProtKB-SubCell"/>
</dbReference>
<comment type="function">
    <text evidence="9">Involved in targeting and insertion of nascent membrane proteins into the cytoplasmic membrane. Acts as a receptor for the complex formed by the signal recognition particle (SRP) and the ribosome-nascent chain (RNC).</text>
</comment>
<dbReference type="Pfam" id="PF00448">
    <property type="entry name" value="SRP54"/>
    <property type="match status" value="1"/>
</dbReference>
<dbReference type="GO" id="GO:0005525">
    <property type="term" value="F:GTP binding"/>
    <property type="evidence" value="ECO:0007669"/>
    <property type="project" value="UniProtKB-UniRule"/>
</dbReference>
<comment type="catalytic activity">
    <reaction evidence="8 9">
        <text>GTP + H2O = GDP + phosphate + H(+)</text>
        <dbReference type="Rhea" id="RHEA:19669"/>
        <dbReference type="ChEBI" id="CHEBI:15377"/>
        <dbReference type="ChEBI" id="CHEBI:15378"/>
        <dbReference type="ChEBI" id="CHEBI:37565"/>
        <dbReference type="ChEBI" id="CHEBI:43474"/>
        <dbReference type="ChEBI" id="CHEBI:58189"/>
        <dbReference type="EC" id="3.6.5.4"/>
    </reaction>
</comment>
<evidence type="ECO:0000256" key="7">
    <source>
        <dbReference type="ARBA" id="ARBA00023170"/>
    </source>
</evidence>
<evidence type="ECO:0000256" key="3">
    <source>
        <dbReference type="ARBA" id="ARBA00022741"/>
    </source>
</evidence>
<evidence type="ECO:0000259" key="10">
    <source>
        <dbReference type="PROSITE" id="PS00300"/>
    </source>
</evidence>
<dbReference type="SUPFAM" id="SSF47364">
    <property type="entry name" value="Domain of the SRP/SRP receptor G-proteins"/>
    <property type="match status" value="1"/>
</dbReference>
<feature type="domain" description="SRP54-type proteins GTP-binding" evidence="10">
    <location>
        <begin position="282"/>
        <end position="295"/>
    </location>
</feature>
<dbReference type="InterPro" id="IPR042101">
    <property type="entry name" value="SRP54_N_sf"/>
</dbReference>
<evidence type="ECO:0000313" key="11">
    <source>
        <dbReference type="EMBL" id="MYD89035.1"/>
    </source>
</evidence>
<dbReference type="NCBIfam" id="TIGR00064">
    <property type="entry name" value="ftsY"/>
    <property type="match status" value="1"/>
</dbReference>
<dbReference type="EMBL" id="VXPY01000013">
    <property type="protein sequence ID" value="MYD89035.1"/>
    <property type="molecule type" value="Genomic_DNA"/>
</dbReference>
<gene>
    <name evidence="9 11" type="primary">ftsY</name>
    <name evidence="11" type="ORF">F4Y08_01675</name>
</gene>
<dbReference type="GO" id="GO:0006614">
    <property type="term" value="P:SRP-dependent cotranslational protein targeting to membrane"/>
    <property type="evidence" value="ECO:0007669"/>
    <property type="project" value="InterPro"/>
</dbReference>
<keyword evidence="6 9" id="KW-0472">Membrane</keyword>
<keyword evidence="5 9" id="KW-0342">GTP-binding</keyword>
<organism evidence="11">
    <name type="scientific">Caldilineaceae bacterium SB0662_bin_9</name>
    <dbReference type="NCBI Taxonomy" id="2605258"/>
    <lineage>
        <taxon>Bacteria</taxon>
        <taxon>Bacillati</taxon>
        <taxon>Chloroflexota</taxon>
        <taxon>Caldilineae</taxon>
        <taxon>Caldilineales</taxon>
        <taxon>Caldilineaceae</taxon>
    </lineage>
</organism>
<dbReference type="SMART" id="SM00962">
    <property type="entry name" value="SRP54"/>
    <property type="match status" value="1"/>
</dbReference>
<sequence length="311" mass="33991">MFGKARNEDRDGLNASLAKTRQGWLSRIRTAFRTGTIADDTWEEIEEYLVMGDAGLHVAEGLIADTRDALAQERDVSAENAYRILQRQIQTRMTSTEPFELERPRLLTVAFVIGVNGAGKTTTIGKLANYYRNQDKRVVVAAADTYRAAAIDQLRIWCQRARVDLIAQQQGSDPGAVVYDAIRASQESRKADMVLVDTAGRLHTRQNLMRELQKMRKVANRQVHGAPHEVLLVLDATAGQNALEQARRFTAAAGVTGIVVTKLDGSSKGGAVIGIRDTLGVPVRFAGVGEGLGDLLRFDPAAFASGLFEQV</sequence>
<keyword evidence="4 9" id="KW-0378">Hydrolase</keyword>
<dbReference type="Gene3D" id="1.20.120.140">
    <property type="entry name" value="Signal recognition particle SRP54, nucleotide-binding domain"/>
    <property type="match status" value="1"/>
</dbReference>
<comment type="caution">
    <text evidence="11">The sequence shown here is derived from an EMBL/GenBank/DDBJ whole genome shotgun (WGS) entry which is preliminary data.</text>
</comment>
<dbReference type="FunFam" id="3.40.50.300:FF:000053">
    <property type="entry name" value="Signal recognition particle receptor FtsY"/>
    <property type="match status" value="1"/>
</dbReference>
<comment type="subcellular location">
    <subcellularLocation>
        <location evidence="9">Cell membrane</location>
        <topology evidence="9">Peripheral membrane protein</topology>
        <orientation evidence="9">Cytoplasmic side</orientation>
    </subcellularLocation>
    <subcellularLocation>
        <location evidence="9">Cytoplasm</location>
    </subcellularLocation>
</comment>
<dbReference type="EC" id="3.6.5.4" evidence="9"/>
<evidence type="ECO:0000256" key="5">
    <source>
        <dbReference type="ARBA" id="ARBA00023134"/>
    </source>
</evidence>
<dbReference type="SMART" id="SM00382">
    <property type="entry name" value="AAA"/>
    <property type="match status" value="1"/>
</dbReference>
<evidence type="ECO:0000256" key="4">
    <source>
        <dbReference type="ARBA" id="ARBA00022801"/>
    </source>
</evidence>
<comment type="similarity">
    <text evidence="9">Belongs to the GTP-binding SRP family. FtsY subfamily.</text>
</comment>
<feature type="binding site" evidence="9">
    <location>
        <begin position="114"/>
        <end position="121"/>
    </location>
    <ligand>
        <name>GTP</name>
        <dbReference type="ChEBI" id="CHEBI:37565"/>
    </ligand>
</feature>
<keyword evidence="2 9" id="KW-0963">Cytoplasm</keyword>
<dbReference type="InterPro" id="IPR013822">
    <property type="entry name" value="Signal_recog_particl_SRP54_hlx"/>
</dbReference>
<dbReference type="InterPro" id="IPR000897">
    <property type="entry name" value="SRP54_GTPase_dom"/>
</dbReference>
<dbReference type="GO" id="GO:0005737">
    <property type="term" value="C:cytoplasm"/>
    <property type="evidence" value="ECO:0007669"/>
    <property type="project" value="UniProtKB-SubCell"/>
</dbReference>
<dbReference type="AlphaFoldDB" id="A0A6B1DQH1"/>
<dbReference type="HAMAP" id="MF_00920">
    <property type="entry name" value="FtsY"/>
    <property type="match status" value="1"/>
</dbReference>
<comment type="subunit">
    <text evidence="9">Part of the signal recognition particle protein translocation system, which is composed of SRP and FtsY.</text>
</comment>
<feature type="binding site" evidence="9">
    <location>
        <begin position="261"/>
        <end position="264"/>
    </location>
    <ligand>
        <name>GTP</name>
        <dbReference type="ChEBI" id="CHEBI:37565"/>
    </ligand>
</feature>
<dbReference type="SUPFAM" id="SSF52540">
    <property type="entry name" value="P-loop containing nucleoside triphosphate hydrolases"/>
    <property type="match status" value="1"/>
</dbReference>
<dbReference type="InterPro" id="IPR004390">
    <property type="entry name" value="SR_rcpt_FtsY"/>
</dbReference>
<dbReference type="GO" id="GO:0005047">
    <property type="term" value="F:signal recognition particle binding"/>
    <property type="evidence" value="ECO:0007669"/>
    <property type="project" value="TreeGrafter"/>
</dbReference>
<dbReference type="PROSITE" id="PS00300">
    <property type="entry name" value="SRP54"/>
    <property type="match status" value="1"/>
</dbReference>
<feature type="binding site" evidence="9">
    <location>
        <begin position="197"/>
        <end position="201"/>
    </location>
    <ligand>
        <name>GTP</name>
        <dbReference type="ChEBI" id="CHEBI:37565"/>
    </ligand>
</feature>
<proteinExistence type="inferred from homology"/>
<dbReference type="GO" id="GO:0003924">
    <property type="term" value="F:GTPase activity"/>
    <property type="evidence" value="ECO:0007669"/>
    <property type="project" value="UniProtKB-UniRule"/>
</dbReference>
<name>A0A6B1DQH1_9CHLR</name>
<dbReference type="InterPro" id="IPR036225">
    <property type="entry name" value="SRP/SRP_N"/>
</dbReference>
<dbReference type="Pfam" id="PF02881">
    <property type="entry name" value="SRP54_N"/>
    <property type="match status" value="1"/>
</dbReference>
<dbReference type="PANTHER" id="PTHR43134">
    <property type="entry name" value="SIGNAL RECOGNITION PARTICLE RECEPTOR SUBUNIT ALPHA"/>
    <property type="match status" value="1"/>
</dbReference>
<accession>A0A6B1DQH1</accession>
<evidence type="ECO:0000256" key="8">
    <source>
        <dbReference type="ARBA" id="ARBA00048027"/>
    </source>
</evidence>
<evidence type="ECO:0000256" key="6">
    <source>
        <dbReference type="ARBA" id="ARBA00023136"/>
    </source>
</evidence>
<dbReference type="InterPro" id="IPR027417">
    <property type="entry name" value="P-loop_NTPase"/>
</dbReference>
<dbReference type="SMART" id="SM00963">
    <property type="entry name" value="SRP54_N"/>
    <property type="match status" value="1"/>
</dbReference>
<dbReference type="PANTHER" id="PTHR43134:SF1">
    <property type="entry name" value="SIGNAL RECOGNITION PARTICLE RECEPTOR SUBUNIT ALPHA"/>
    <property type="match status" value="1"/>
</dbReference>
<evidence type="ECO:0000256" key="9">
    <source>
        <dbReference type="HAMAP-Rule" id="MF_00920"/>
    </source>
</evidence>
<dbReference type="InterPro" id="IPR003593">
    <property type="entry name" value="AAA+_ATPase"/>
</dbReference>
<reference evidence="11" key="1">
    <citation type="submission" date="2019-09" db="EMBL/GenBank/DDBJ databases">
        <title>Characterisation of the sponge microbiome using genome-centric metagenomics.</title>
        <authorList>
            <person name="Engelberts J.P."/>
            <person name="Robbins S.J."/>
            <person name="De Goeij J.M."/>
            <person name="Aranda M."/>
            <person name="Bell S.C."/>
            <person name="Webster N.S."/>
        </authorList>
    </citation>
    <scope>NUCLEOTIDE SEQUENCE</scope>
    <source>
        <strain evidence="11">SB0662_bin_9</strain>
    </source>
</reference>
<protein>
    <recommendedName>
        <fullName evidence="9">Signal recognition particle receptor FtsY</fullName>
        <shortName evidence="9">SRP receptor</shortName>
        <ecNumber evidence="9">3.6.5.4</ecNumber>
    </recommendedName>
</protein>
<evidence type="ECO:0000256" key="2">
    <source>
        <dbReference type="ARBA" id="ARBA00022490"/>
    </source>
</evidence>